<dbReference type="InterPro" id="IPR028978">
    <property type="entry name" value="Chorismate_lyase_/UTRA_dom_sf"/>
</dbReference>
<evidence type="ECO:0000256" key="3">
    <source>
        <dbReference type="ARBA" id="ARBA00023239"/>
    </source>
</evidence>
<proteinExistence type="predicted"/>
<evidence type="ECO:0000256" key="1">
    <source>
        <dbReference type="ARBA" id="ARBA00022490"/>
    </source>
</evidence>
<dbReference type="RefSeq" id="WP_138238529.1">
    <property type="nucleotide sequence ID" value="NZ_VBRY01000003.1"/>
</dbReference>
<organism evidence="4 5">
    <name type="scientific">Mariprofundus erugo</name>
    <dbReference type="NCBI Taxonomy" id="2528639"/>
    <lineage>
        <taxon>Bacteria</taxon>
        <taxon>Pseudomonadati</taxon>
        <taxon>Pseudomonadota</taxon>
        <taxon>Candidatius Mariprofundia</taxon>
        <taxon>Mariprofundales</taxon>
        <taxon>Mariprofundaceae</taxon>
        <taxon>Mariprofundus</taxon>
    </lineage>
</organism>
<dbReference type="PANTHER" id="PTHR38683">
    <property type="entry name" value="CHORISMATE PYRUVATE-LYASE"/>
    <property type="match status" value="1"/>
</dbReference>
<dbReference type="EMBL" id="VBRY01000003">
    <property type="protein sequence ID" value="TLS68194.1"/>
    <property type="molecule type" value="Genomic_DNA"/>
</dbReference>
<keyword evidence="2" id="KW-0831">Ubiquinone biosynthesis</keyword>
<dbReference type="Pfam" id="PF04345">
    <property type="entry name" value="Chor_lyase"/>
    <property type="match status" value="1"/>
</dbReference>
<protein>
    <submittedName>
        <fullName evidence="4">Chorismate lyase</fullName>
    </submittedName>
</protein>
<dbReference type="PANTHER" id="PTHR38683:SF1">
    <property type="entry name" value="CHORISMATE PYRUVATE-LYASE"/>
    <property type="match status" value="1"/>
</dbReference>
<comment type="caution">
    <text evidence="4">The sequence shown here is derived from an EMBL/GenBank/DDBJ whole genome shotgun (WGS) entry which is preliminary data.</text>
</comment>
<dbReference type="AlphaFoldDB" id="A0A5R9GZ88"/>
<dbReference type="OrthoDB" id="5293751at2"/>
<dbReference type="SUPFAM" id="SSF64288">
    <property type="entry name" value="Chorismate lyase-like"/>
    <property type="match status" value="1"/>
</dbReference>
<gene>
    <name evidence="4" type="ORF">FEF65_04145</name>
</gene>
<keyword evidence="3 4" id="KW-0456">Lyase</keyword>
<evidence type="ECO:0000313" key="5">
    <source>
        <dbReference type="Proteomes" id="UP000306585"/>
    </source>
</evidence>
<dbReference type="GO" id="GO:0008813">
    <property type="term" value="F:chorismate lyase activity"/>
    <property type="evidence" value="ECO:0007669"/>
    <property type="project" value="InterPro"/>
</dbReference>
<dbReference type="GO" id="GO:0006744">
    <property type="term" value="P:ubiquinone biosynthetic process"/>
    <property type="evidence" value="ECO:0007669"/>
    <property type="project" value="UniProtKB-KW"/>
</dbReference>
<dbReference type="InterPro" id="IPR007440">
    <property type="entry name" value="Chorismate--pyruvate_lyase"/>
</dbReference>
<reference evidence="4 5" key="1">
    <citation type="journal article" date="2019" name="Appl. Environ. Microbiol.">
        <title>Environmental Evidence and Genomic Insight of Iron-oxidizing Bacteria Preference Towards More Corrosion Resistant Stainless Steel at Higher Salinities.</title>
        <authorList>
            <person name="Garrison C.E."/>
            <person name="Price K.A."/>
            <person name="Field E.K."/>
        </authorList>
    </citation>
    <scope>NUCLEOTIDE SEQUENCE [LARGE SCALE GENOMIC DNA]</scope>
    <source>
        <strain evidence="4 5">P3</strain>
    </source>
</reference>
<accession>A0A5R9GZ88</accession>
<keyword evidence="1" id="KW-0963">Cytoplasm</keyword>
<name>A0A5R9GZ88_9PROT</name>
<evidence type="ECO:0000313" key="4">
    <source>
        <dbReference type="EMBL" id="TLS68194.1"/>
    </source>
</evidence>
<dbReference type="Proteomes" id="UP000306585">
    <property type="component" value="Unassembled WGS sequence"/>
</dbReference>
<dbReference type="GO" id="GO:0005829">
    <property type="term" value="C:cytosol"/>
    <property type="evidence" value="ECO:0007669"/>
    <property type="project" value="TreeGrafter"/>
</dbReference>
<dbReference type="Gene3D" id="3.40.1410.10">
    <property type="entry name" value="Chorismate lyase-like"/>
    <property type="match status" value="1"/>
</dbReference>
<sequence>MFFGAIELQPWQSVRTWNPAAAGLSRDIAAVLTTSDSLTRFLERHFAIRLDVQLHDQFVDLASAEEARLLVCKPGASVLRRQVSLLHRGSVMFDAESVLPLESLPADLMRELQEGVRPLGNLLLDRGLSLARSDLGVVQLDMEGIYRGRWARRSVLRSPSGTRALVVEVFHPVIWQRVEGASRRYPQ</sequence>
<keyword evidence="5" id="KW-1185">Reference proteome</keyword>
<evidence type="ECO:0000256" key="2">
    <source>
        <dbReference type="ARBA" id="ARBA00022688"/>
    </source>
</evidence>